<dbReference type="InterPro" id="IPR011006">
    <property type="entry name" value="CheY-like_superfamily"/>
</dbReference>
<dbReference type="SUPFAM" id="SSF52172">
    <property type="entry name" value="CheY-like"/>
    <property type="match status" value="1"/>
</dbReference>
<dbReference type="Pfam" id="PF02518">
    <property type="entry name" value="HATPase_c"/>
    <property type="match status" value="1"/>
</dbReference>
<feature type="region of interest" description="Disordered" evidence="10">
    <location>
        <begin position="288"/>
        <end position="309"/>
    </location>
</feature>
<comment type="catalytic activity">
    <reaction evidence="1">
        <text>ATP + protein L-histidine = ADP + protein N-phospho-L-histidine.</text>
        <dbReference type="EC" id="2.7.13.3"/>
    </reaction>
</comment>
<dbReference type="InterPro" id="IPR036890">
    <property type="entry name" value="HATPase_C_sf"/>
</dbReference>
<gene>
    <name evidence="12" type="ORF">HV823_00455</name>
</gene>
<keyword evidence="4" id="KW-0808">Transferase</keyword>
<feature type="compositionally biased region" description="Basic and acidic residues" evidence="10">
    <location>
        <begin position="288"/>
        <end position="307"/>
    </location>
</feature>
<dbReference type="Proteomes" id="UP000659172">
    <property type="component" value="Unassembled WGS sequence"/>
</dbReference>
<dbReference type="InterPro" id="IPR001789">
    <property type="entry name" value="Sig_transdc_resp-reg_receiver"/>
</dbReference>
<evidence type="ECO:0000256" key="2">
    <source>
        <dbReference type="ARBA" id="ARBA00012438"/>
    </source>
</evidence>
<name>A0ABX2Q7L1_9HYPH</name>
<dbReference type="InterPro" id="IPR011495">
    <property type="entry name" value="Sig_transdc_His_kin_sub2_dim/P"/>
</dbReference>
<dbReference type="EC" id="2.7.13.3" evidence="2"/>
<evidence type="ECO:0000259" key="11">
    <source>
        <dbReference type="PROSITE" id="PS50110"/>
    </source>
</evidence>
<dbReference type="SUPFAM" id="SSF55874">
    <property type="entry name" value="ATPase domain of HSP90 chaperone/DNA topoisomerase II/histidine kinase"/>
    <property type="match status" value="1"/>
</dbReference>
<reference evidence="12 13" key="1">
    <citation type="submission" date="2020-06" db="EMBL/GenBank/DDBJ databases">
        <title>Rhizobium sp.nov. isolated from the tomato plant.</title>
        <authorList>
            <person name="Thin K.K."/>
            <person name="Zhang X."/>
            <person name="He S."/>
        </authorList>
    </citation>
    <scope>NUCLEOTIDE SEQUENCE [LARGE SCALE GENOMIC DNA]</scope>
    <source>
        <strain evidence="12 13">DBTS2</strain>
    </source>
</reference>
<keyword evidence="3 8" id="KW-0597">Phosphoprotein</keyword>
<dbReference type="EMBL" id="JABXYK010000001">
    <property type="protein sequence ID" value="NVP53712.1"/>
    <property type="molecule type" value="Genomic_DNA"/>
</dbReference>
<comment type="caution">
    <text evidence="12">The sequence shown here is derived from an EMBL/GenBank/DDBJ whole genome shotgun (WGS) entry which is preliminary data.</text>
</comment>
<keyword evidence="6" id="KW-0418">Kinase</keyword>
<sequence>MTASRKVRVLYVDDDPALARLASKVLARSDFEVVHAPSISAGLDLFGTEEFAAVVLDHHFENQTGLNFLEAVAGSPSKAPILYVTGSSDAEVAIKALKGGAADYVMKSATDDFFPLLASALEQALENARLRNAKEEADRQLLIAKERAELLLSEMNHRIANSLSLVSAMIRMQVQIATSEETRTALSETQSRISAIAGVHRSLYTSDKVEAVELGAYMSSIIAEFQRTSGFANAITVRSDIANITTTADKAVSLGVILTELLTNAAKYAYPDGCGEVRVVLGTSGEDSHHLSVEDDGVGHDRKERPKGTGLGTRLINAMALTLGATVANERPGKTSGTFVGVIWKQ</sequence>
<feature type="domain" description="Response regulatory" evidence="11">
    <location>
        <begin position="8"/>
        <end position="122"/>
    </location>
</feature>
<dbReference type="PANTHER" id="PTHR41523:SF8">
    <property type="entry name" value="ETHYLENE RESPONSE SENSOR PROTEIN"/>
    <property type="match status" value="1"/>
</dbReference>
<keyword evidence="5" id="KW-0547">Nucleotide-binding</keyword>
<evidence type="ECO:0000256" key="9">
    <source>
        <dbReference type="SAM" id="Coils"/>
    </source>
</evidence>
<dbReference type="CDD" id="cd00156">
    <property type="entry name" value="REC"/>
    <property type="match status" value="1"/>
</dbReference>
<dbReference type="Pfam" id="PF07568">
    <property type="entry name" value="HisKA_2"/>
    <property type="match status" value="1"/>
</dbReference>
<protein>
    <recommendedName>
        <fullName evidence="2">histidine kinase</fullName>
        <ecNumber evidence="2">2.7.13.3</ecNumber>
    </recommendedName>
</protein>
<dbReference type="Gene3D" id="3.30.565.10">
    <property type="entry name" value="Histidine kinase-like ATPase, C-terminal domain"/>
    <property type="match status" value="1"/>
</dbReference>
<evidence type="ECO:0000256" key="1">
    <source>
        <dbReference type="ARBA" id="ARBA00000085"/>
    </source>
</evidence>
<dbReference type="RefSeq" id="WP_176947782.1">
    <property type="nucleotide sequence ID" value="NZ_JABXYK010000001.1"/>
</dbReference>
<dbReference type="PANTHER" id="PTHR41523">
    <property type="entry name" value="TWO-COMPONENT SYSTEM SENSOR PROTEIN"/>
    <property type="match status" value="1"/>
</dbReference>
<dbReference type="PROSITE" id="PS50110">
    <property type="entry name" value="RESPONSE_REGULATORY"/>
    <property type="match status" value="1"/>
</dbReference>
<evidence type="ECO:0000256" key="3">
    <source>
        <dbReference type="ARBA" id="ARBA00022553"/>
    </source>
</evidence>
<dbReference type="SMART" id="SM00387">
    <property type="entry name" value="HATPase_c"/>
    <property type="match status" value="1"/>
</dbReference>
<evidence type="ECO:0000313" key="12">
    <source>
        <dbReference type="EMBL" id="NVP53712.1"/>
    </source>
</evidence>
<evidence type="ECO:0000256" key="7">
    <source>
        <dbReference type="ARBA" id="ARBA00022840"/>
    </source>
</evidence>
<accession>A0ABX2Q7L1</accession>
<dbReference type="InterPro" id="IPR003594">
    <property type="entry name" value="HATPase_dom"/>
</dbReference>
<dbReference type="SMART" id="SM00448">
    <property type="entry name" value="REC"/>
    <property type="match status" value="1"/>
</dbReference>
<dbReference type="Gene3D" id="3.40.50.2300">
    <property type="match status" value="1"/>
</dbReference>
<evidence type="ECO:0000256" key="10">
    <source>
        <dbReference type="SAM" id="MobiDB-lite"/>
    </source>
</evidence>
<evidence type="ECO:0000256" key="5">
    <source>
        <dbReference type="ARBA" id="ARBA00022741"/>
    </source>
</evidence>
<feature type="modified residue" description="4-aspartylphosphate" evidence="8">
    <location>
        <position position="57"/>
    </location>
</feature>
<feature type="coiled-coil region" evidence="9">
    <location>
        <begin position="118"/>
        <end position="154"/>
    </location>
</feature>
<keyword evidence="7" id="KW-0067">ATP-binding</keyword>
<keyword evidence="9" id="KW-0175">Coiled coil</keyword>
<evidence type="ECO:0000256" key="4">
    <source>
        <dbReference type="ARBA" id="ARBA00022679"/>
    </source>
</evidence>
<dbReference type="Pfam" id="PF00072">
    <property type="entry name" value="Response_reg"/>
    <property type="match status" value="1"/>
</dbReference>
<proteinExistence type="predicted"/>
<evidence type="ECO:0000256" key="6">
    <source>
        <dbReference type="ARBA" id="ARBA00022777"/>
    </source>
</evidence>
<organism evidence="12 13">
    <name type="scientific">Mycoplana rhizolycopersici</name>
    <dbReference type="NCBI Taxonomy" id="2746702"/>
    <lineage>
        <taxon>Bacteria</taxon>
        <taxon>Pseudomonadati</taxon>
        <taxon>Pseudomonadota</taxon>
        <taxon>Alphaproteobacteria</taxon>
        <taxon>Hyphomicrobiales</taxon>
        <taxon>Rhizobiaceae</taxon>
        <taxon>Mycoplana</taxon>
    </lineage>
</organism>
<evidence type="ECO:0000313" key="13">
    <source>
        <dbReference type="Proteomes" id="UP000659172"/>
    </source>
</evidence>
<keyword evidence="13" id="KW-1185">Reference proteome</keyword>
<evidence type="ECO:0000256" key="8">
    <source>
        <dbReference type="PROSITE-ProRule" id="PRU00169"/>
    </source>
</evidence>